<keyword evidence="2" id="KW-1185">Reference proteome</keyword>
<gene>
    <name evidence="1" type="ORF">QI031_00115</name>
</gene>
<organism evidence="1 2">
    <name type="scientific">Halotia branconii CENA392</name>
    <dbReference type="NCBI Taxonomy" id="1539056"/>
    <lineage>
        <taxon>Bacteria</taxon>
        <taxon>Bacillati</taxon>
        <taxon>Cyanobacteriota</taxon>
        <taxon>Cyanophyceae</taxon>
        <taxon>Nostocales</taxon>
        <taxon>Nodulariaceae</taxon>
        <taxon>Halotia</taxon>
    </lineage>
</organism>
<accession>A0AAJ6P9P8</accession>
<dbReference type="Proteomes" id="UP001223520">
    <property type="component" value="Chromosome"/>
</dbReference>
<sequence>MEIILPRFNIDEAIDSHWKSTQNKANTIQRDRKSAEELALSTLINQFRNELSGCLDTTFQTSLNLRVVSPKEIAALAVYAIFSFMEVEIILKRDDQFWEITFGGRSVSCPADMLQKTILTELGKIRNEKRLAVNQNEI</sequence>
<evidence type="ECO:0000313" key="2">
    <source>
        <dbReference type="Proteomes" id="UP001223520"/>
    </source>
</evidence>
<name>A0AAJ6P9P8_9CYAN</name>
<dbReference type="KEGG" id="hbq:QI031_00115"/>
<dbReference type="EMBL" id="CP124543">
    <property type="protein sequence ID" value="WGV25965.1"/>
    <property type="molecule type" value="Genomic_DNA"/>
</dbReference>
<protein>
    <submittedName>
        <fullName evidence="1">Uncharacterized protein</fullName>
    </submittedName>
</protein>
<dbReference type="RefSeq" id="WP_281483222.1">
    <property type="nucleotide sequence ID" value="NZ_CP124543.1"/>
</dbReference>
<evidence type="ECO:0000313" key="1">
    <source>
        <dbReference type="EMBL" id="WGV25965.1"/>
    </source>
</evidence>
<proteinExistence type="predicted"/>
<reference evidence="1 2" key="1">
    <citation type="journal article" date="2023" name="Limnol Oceanogr Lett">
        <title>Environmental adaptations by the intertidal Antarctic cyanobacterium Halotia branconii CENA392 as revealed using long-read genome sequencing.</title>
        <authorList>
            <person name="Dextro R.B."/>
            <person name="Delbaje E."/>
            <person name="Freitas P.N.N."/>
            <person name="Geraldes V."/>
            <person name="Pinto E."/>
            <person name="Long P.F."/>
            <person name="Fiore M.F."/>
        </authorList>
    </citation>
    <scope>NUCLEOTIDE SEQUENCE [LARGE SCALE GENOMIC DNA]</scope>
    <source>
        <strain evidence="1 2">CENA392</strain>
    </source>
</reference>
<dbReference type="AlphaFoldDB" id="A0AAJ6P9P8"/>